<keyword evidence="4 5" id="KW-0472">Membrane</keyword>
<feature type="transmembrane region" description="Helical" evidence="5">
    <location>
        <begin position="231"/>
        <end position="253"/>
    </location>
</feature>
<dbReference type="RefSeq" id="XP_025596585.1">
    <property type="nucleotide sequence ID" value="XM_025740329.1"/>
</dbReference>
<keyword evidence="2 5" id="KW-0812">Transmembrane</keyword>
<reference evidence="6 7" key="1">
    <citation type="journal article" date="2018" name="Mol. Biol. Evol.">
        <title>Broad Genomic Sampling Reveals a Smut Pathogenic Ancestry of the Fungal Clade Ustilaginomycotina.</title>
        <authorList>
            <person name="Kijpornyongpan T."/>
            <person name="Mondo S.J."/>
            <person name="Barry K."/>
            <person name="Sandor L."/>
            <person name="Lee J."/>
            <person name="Lipzen A."/>
            <person name="Pangilinan J."/>
            <person name="LaButti K."/>
            <person name="Hainaut M."/>
            <person name="Henrissat B."/>
            <person name="Grigoriev I.V."/>
            <person name="Spatafora J.W."/>
            <person name="Aime M.C."/>
        </authorList>
    </citation>
    <scope>NUCLEOTIDE SEQUENCE [LARGE SCALE GENOMIC DNA]</scope>
    <source>
        <strain evidence="6 7">MCA 4186</strain>
    </source>
</reference>
<accession>A0A316Z4K9</accession>
<evidence type="ECO:0000256" key="3">
    <source>
        <dbReference type="ARBA" id="ARBA00022989"/>
    </source>
</evidence>
<evidence type="ECO:0000313" key="6">
    <source>
        <dbReference type="EMBL" id="PWN96306.1"/>
    </source>
</evidence>
<dbReference type="STRING" id="58919.A0A316Z4K9"/>
<evidence type="ECO:0000256" key="2">
    <source>
        <dbReference type="ARBA" id="ARBA00022692"/>
    </source>
</evidence>
<dbReference type="OrthoDB" id="5348404at2759"/>
<evidence type="ECO:0000256" key="4">
    <source>
        <dbReference type="ARBA" id="ARBA00023136"/>
    </source>
</evidence>
<proteinExistence type="predicted"/>
<dbReference type="GeneID" id="37267875"/>
<feature type="transmembrane region" description="Helical" evidence="5">
    <location>
        <begin position="146"/>
        <end position="163"/>
    </location>
</feature>
<feature type="transmembrane region" description="Helical" evidence="5">
    <location>
        <begin position="65"/>
        <end position="86"/>
    </location>
</feature>
<feature type="non-terminal residue" evidence="6">
    <location>
        <position position="362"/>
    </location>
</feature>
<evidence type="ECO:0000313" key="7">
    <source>
        <dbReference type="Proteomes" id="UP000245946"/>
    </source>
</evidence>
<feature type="transmembrane region" description="Helical" evidence="5">
    <location>
        <begin position="273"/>
        <end position="296"/>
    </location>
</feature>
<dbReference type="SMART" id="SM01417">
    <property type="entry name" value="Solute_trans_a"/>
    <property type="match status" value="1"/>
</dbReference>
<protein>
    <submittedName>
        <fullName evidence="6">DUF300-domain-containing protein</fullName>
    </submittedName>
</protein>
<keyword evidence="3 5" id="KW-1133">Transmembrane helix</keyword>
<evidence type="ECO:0000256" key="1">
    <source>
        <dbReference type="ARBA" id="ARBA00004141"/>
    </source>
</evidence>
<dbReference type="InterPro" id="IPR005178">
    <property type="entry name" value="Ostalpha/TMEM184C"/>
</dbReference>
<evidence type="ECO:0000256" key="5">
    <source>
        <dbReference type="SAM" id="Phobius"/>
    </source>
</evidence>
<comment type="subcellular location">
    <subcellularLocation>
        <location evidence="1">Membrane</location>
        <topology evidence="1">Multi-pass membrane protein</topology>
    </subcellularLocation>
</comment>
<dbReference type="AlphaFoldDB" id="A0A316Z4K9"/>
<gene>
    <name evidence="6" type="ORF">FA09DRAFT_300309</name>
</gene>
<name>A0A316Z4K9_9BASI</name>
<feature type="transmembrane region" description="Helical" evidence="5">
    <location>
        <begin position="29"/>
        <end position="50"/>
    </location>
</feature>
<dbReference type="Pfam" id="PF03619">
    <property type="entry name" value="Solute_trans_a"/>
    <property type="match status" value="1"/>
</dbReference>
<dbReference type="EMBL" id="KZ819300">
    <property type="protein sequence ID" value="PWN96306.1"/>
    <property type="molecule type" value="Genomic_DNA"/>
</dbReference>
<dbReference type="Proteomes" id="UP000245946">
    <property type="component" value="Unassembled WGS sequence"/>
</dbReference>
<keyword evidence="7" id="KW-1185">Reference proteome</keyword>
<dbReference type="GO" id="GO:0016020">
    <property type="term" value="C:membrane"/>
    <property type="evidence" value="ECO:0007669"/>
    <property type="project" value="UniProtKB-SubCell"/>
</dbReference>
<dbReference type="PANTHER" id="PTHR23423">
    <property type="entry name" value="ORGANIC SOLUTE TRANSPORTER-RELATED"/>
    <property type="match status" value="1"/>
</dbReference>
<sequence length="362" mass="42392">MPRCPHVSKPADPTQFWADGQLHFRARDVGWIVSGVLALIACTASFWLIIKHLRYYTCPQQQRHIVRMLFMVPVYALVSFLSYYFYPQAIVFQLVRDCYEAVVITSFVWLLLQYVGDSPAEQNEVFSQVKLKKWVWPLGWWRYRPTGLHFLWIMKICILQYAIVRPVCTIAAVGLQYMGLYCLASWSPAFGHLWIALAITISVTVALYALLQLYMPIQKELKPYSPILKFLAVKAAIFIIFWQSLFLSILFYFDVLKETEYFSAEDVQVGIEALLLTAEMCVFAFLHIKAFTYLVYRPADRQRTTKIGAALLDVMDFRDWWRGMRDSSRYIVARSRGRDFTEVDDIRRQKYVHLHKALGRER</sequence>
<organism evidence="6 7">
    <name type="scientific">Tilletiopsis washingtonensis</name>
    <dbReference type="NCBI Taxonomy" id="58919"/>
    <lineage>
        <taxon>Eukaryota</taxon>
        <taxon>Fungi</taxon>
        <taxon>Dikarya</taxon>
        <taxon>Basidiomycota</taxon>
        <taxon>Ustilaginomycotina</taxon>
        <taxon>Exobasidiomycetes</taxon>
        <taxon>Entylomatales</taxon>
        <taxon>Entylomatales incertae sedis</taxon>
        <taxon>Tilletiopsis</taxon>
    </lineage>
</organism>
<feature type="transmembrane region" description="Helical" evidence="5">
    <location>
        <begin position="193"/>
        <end position="211"/>
    </location>
</feature>